<protein>
    <recommendedName>
        <fullName evidence="3">Non-specific serine/threonine protein kinase</fullName>
    </recommendedName>
</protein>
<dbReference type="Proteomes" id="UP001293593">
    <property type="component" value="Unassembled WGS sequence"/>
</dbReference>
<evidence type="ECO:0000313" key="2">
    <source>
        <dbReference type="Proteomes" id="UP001293593"/>
    </source>
</evidence>
<keyword evidence="2" id="KW-1185">Reference proteome</keyword>
<organism evidence="1 2">
    <name type="scientific">Acacia crassicarpa</name>
    <name type="common">northern wattle</name>
    <dbReference type="NCBI Taxonomy" id="499986"/>
    <lineage>
        <taxon>Eukaryota</taxon>
        <taxon>Viridiplantae</taxon>
        <taxon>Streptophyta</taxon>
        <taxon>Embryophyta</taxon>
        <taxon>Tracheophyta</taxon>
        <taxon>Spermatophyta</taxon>
        <taxon>Magnoliopsida</taxon>
        <taxon>eudicotyledons</taxon>
        <taxon>Gunneridae</taxon>
        <taxon>Pentapetalae</taxon>
        <taxon>rosids</taxon>
        <taxon>fabids</taxon>
        <taxon>Fabales</taxon>
        <taxon>Fabaceae</taxon>
        <taxon>Caesalpinioideae</taxon>
        <taxon>mimosoid clade</taxon>
        <taxon>Acacieae</taxon>
        <taxon>Acacia</taxon>
    </lineage>
</organism>
<sequence>MVVRKVGQYETGRTIGEGTFTNKETGESVAMKVLNCSTIIIKHKMINQASVKFPIFPTRDNPFVSGQKRCNLGKRDLFAL</sequence>
<dbReference type="Gene3D" id="3.30.200.20">
    <property type="entry name" value="Phosphorylase Kinase, domain 1"/>
    <property type="match status" value="1"/>
</dbReference>
<dbReference type="InterPro" id="IPR011009">
    <property type="entry name" value="Kinase-like_dom_sf"/>
</dbReference>
<proteinExistence type="predicted"/>
<dbReference type="EMBL" id="JAWXYG010000005">
    <property type="protein sequence ID" value="KAK4271320.1"/>
    <property type="molecule type" value="Genomic_DNA"/>
</dbReference>
<evidence type="ECO:0000313" key="1">
    <source>
        <dbReference type="EMBL" id="KAK4271320.1"/>
    </source>
</evidence>
<evidence type="ECO:0008006" key="3">
    <source>
        <dbReference type="Google" id="ProtNLM"/>
    </source>
</evidence>
<comment type="caution">
    <text evidence="1">The sequence shown here is derived from an EMBL/GenBank/DDBJ whole genome shotgun (WGS) entry which is preliminary data.</text>
</comment>
<accession>A0AAE1JIX7</accession>
<name>A0AAE1JIX7_9FABA</name>
<dbReference type="SUPFAM" id="SSF56112">
    <property type="entry name" value="Protein kinase-like (PK-like)"/>
    <property type="match status" value="1"/>
</dbReference>
<dbReference type="AlphaFoldDB" id="A0AAE1JIX7"/>
<gene>
    <name evidence="1" type="ORF">QN277_020031</name>
</gene>
<reference evidence="1" key="1">
    <citation type="submission" date="2023-10" db="EMBL/GenBank/DDBJ databases">
        <title>Chromosome-level genome of the transformable northern wattle, Acacia crassicarpa.</title>
        <authorList>
            <person name="Massaro I."/>
            <person name="Sinha N.R."/>
            <person name="Poethig S."/>
            <person name="Leichty A.R."/>
        </authorList>
    </citation>
    <scope>NUCLEOTIDE SEQUENCE</scope>
    <source>
        <strain evidence="1">Acra3RX</strain>
        <tissue evidence="1">Leaf</tissue>
    </source>
</reference>